<sequence>MEIVKVYGVAGKVMCQFVMGNRGLIDKGITPSLVNDGEDCMNNQHFVSKAFRVFAVNSILAAAGVVMGTFVDAIILGNALGETGLSILAVAMPVYMVYNLIGYAFGVGGSLKVSECIGAEDKDGACAYFTQAMLFSVITGVLIAVFGMLFLPQLIVLSGGTGLADAKDYIGPIVMTAPVFILAPVISLLIRSDADPGLSTIGISVSVVVNLGLDLILIFDLGMGVFGAALAMVLGQLTAVMIYLLHFLKKHNHLKLHRASFSPAAAYRLFRGGFGIASTFVYQGITLIVINNILSAVAGLSGLAVYNILFNISLFAYAVFDGISLSLTPLVGTFMGEKDTEGIYNTMRLSLRTSLILGVLCTLILLLFAKPIASLFGMRENLPLVVLSIRIFALSVIQSCFNCVMASFYQTIKRQVFAGAIYFMRGFLLLLFFSAWFIPAFGVSGTAMALVAAESITTAMLLIIAVVMKKKGGYRNLLLFTEPVISQDALLETSLSSDITELPRCVEEIEAFCERLEIDAKDAYFINLTIEELAANIINFGFNDGKPHYINIKIALFDEDIYIRMRDDSTSYNPFEESDEPDEALDYLGVSIVRKKAKAFAYNRTLVFNNLLIIL</sequence>
<feature type="transmembrane region" description="Helical" evidence="6">
    <location>
        <begin position="355"/>
        <end position="376"/>
    </location>
</feature>
<evidence type="ECO:0000256" key="1">
    <source>
        <dbReference type="ARBA" id="ARBA00004651"/>
    </source>
</evidence>
<feature type="transmembrane region" description="Helical" evidence="6">
    <location>
        <begin position="51"/>
        <end position="75"/>
    </location>
</feature>
<feature type="transmembrane region" description="Helical" evidence="6">
    <location>
        <begin position="447"/>
        <end position="468"/>
    </location>
</feature>
<keyword evidence="5 6" id="KW-0472">Membrane</keyword>
<evidence type="ECO:0000256" key="5">
    <source>
        <dbReference type="ARBA" id="ARBA00023136"/>
    </source>
</evidence>
<evidence type="ECO:0008006" key="9">
    <source>
        <dbReference type="Google" id="ProtNLM"/>
    </source>
</evidence>
<reference evidence="7 8" key="1">
    <citation type="journal article" date="2020" name="mSystems">
        <title>Defining Genomic and Predicted Metabolic Features of the Acetobacterium Genus.</title>
        <authorList>
            <person name="Ross D.E."/>
            <person name="Marshall C.W."/>
            <person name="Gulliver D."/>
            <person name="May H.D."/>
            <person name="Norman R.S."/>
        </authorList>
    </citation>
    <scope>NUCLEOTIDE SEQUENCE [LARGE SCALE GENOMIC DNA]</scope>
    <source>
        <strain evidence="7 8">DSM 8238</strain>
    </source>
</reference>
<comment type="caution">
    <text evidence="7">The sequence shown here is derived from an EMBL/GenBank/DDBJ whole genome shotgun (WGS) entry which is preliminary data.</text>
</comment>
<dbReference type="RefSeq" id="WP_186840821.1">
    <property type="nucleotide sequence ID" value="NZ_WJBC01000001.1"/>
</dbReference>
<keyword evidence="8" id="KW-1185">Reference proteome</keyword>
<evidence type="ECO:0000313" key="7">
    <source>
        <dbReference type="EMBL" id="MBC3802899.1"/>
    </source>
</evidence>
<dbReference type="EMBL" id="WJBC01000001">
    <property type="protein sequence ID" value="MBC3802899.1"/>
    <property type="molecule type" value="Genomic_DNA"/>
</dbReference>
<feature type="transmembrane region" description="Helical" evidence="6">
    <location>
        <begin position="87"/>
        <end position="111"/>
    </location>
</feature>
<proteinExistence type="predicted"/>
<feature type="transmembrane region" description="Helical" evidence="6">
    <location>
        <begin position="382"/>
        <end position="404"/>
    </location>
</feature>
<feature type="transmembrane region" description="Helical" evidence="6">
    <location>
        <begin position="169"/>
        <end position="190"/>
    </location>
</feature>
<comment type="subcellular location">
    <subcellularLocation>
        <location evidence="1">Cell membrane</location>
        <topology evidence="1">Multi-pass membrane protein</topology>
    </subcellularLocation>
</comment>
<evidence type="ECO:0000313" key="8">
    <source>
        <dbReference type="Proteomes" id="UP000603234"/>
    </source>
</evidence>
<gene>
    <name evidence="7" type="ORF">GH808_00385</name>
</gene>
<dbReference type="Gene3D" id="3.30.565.10">
    <property type="entry name" value="Histidine kinase-like ATPase, C-terminal domain"/>
    <property type="match status" value="1"/>
</dbReference>
<evidence type="ECO:0000256" key="3">
    <source>
        <dbReference type="ARBA" id="ARBA00022692"/>
    </source>
</evidence>
<keyword evidence="4 6" id="KW-1133">Transmembrane helix</keyword>
<organism evidence="7 8">
    <name type="scientific">Acetobacterium fimetarium</name>
    <dbReference type="NCBI Taxonomy" id="52691"/>
    <lineage>
        <taxon>Bacteria</taxon>
        <taxon>Bacillati</taxon>
        <taxon>Bacillota</taxon>
        <taxon>Clostridia</taxon>
        <taxon>Eubacteriales</taxon>
        <taxon>Eubacteriaceae</taxon>
        <taxon>Acetobacterium</taxon>
    </lineage>
</organism>
<feature type="transmembrane region" description="Helical" evidence="6">
    <location>
        <begin position="416"/>
        <end position="441"/>
    </location>
</feature>
<dbReference type="InterPro" id="IPR036890">
    <property type="entry name" value="HATPase_C_sf"/>
</dbReference>
<dbReference type="Pfam" id="PF01554">
    <property type="entry name" value="MatE"/>
    <property type="match status" value="2"/>
</dbReference>
<accession>A0ABR6WQM8</accession>
<feature type="transmembrane region" description="Helical" evidence="6">
    <location>
        <begin position="269"/>
        <end position="290"/>
    </location>
</feature>
<keyword evidence="3 6" id="KW-0812">Transmembrane</keyword>
<dbReference type="InterPro" id="IPR002528">
    <property type="entry name" value="MATE_fam"/>
</dbReference>
<dbReference type="PANTHER" id="PTHR43823:SF3">
    <property type="entry name" value="MULTIDRUG EXPORT PROTEIN MEPA"/>
    <property type="match status" value="1"/>
</dbReference>
<dbReference type="InterPro" id="IPR051327">
    <property type="entry name" value="MATE_MepA_subfamily"/>
</dbReference>
<keyword evidence="2" id="KW-1003">Cell membrane</keyword>
<name>A0ABR6WQM8_9FIRM</name>
<feature type="transmembrane region" description="Helical" evidence="6">
    <location>
        <begin position="225"/>
        <end position="248"/>
    </location>
</feature>
<evidence type="ECO:0000256" key="6">
    <source>
        <dbReference type="SAM" id="Phobius"/>
    </source>
</evidence>
<evidence type="ECO:0000256" key="4">
    <source>
        <dbReference type="ARBA" id="ARBA00022989"/>
    </source>
</evidence>
<protein>
    <recommendedName>
        <fullName evidence="9">Na+-driven multidrug efflux pump</fullName>
    </recommendedName>
</protein>
<dbReference type="PANTHER" id="PTHR43823">
    <property type="entry name" value="SPORULATION PROTEIN YKVU"/>
    <property type="match status" value="1"/>
</dbReference>
<feature type="transmembrane region" description="Helical" evidence="6">
    <location>
        <begin position="132"/>
        <end position="157"/>
    </location>
</feature>
<feature type="transmembrane region" description="Helical" evidence="6">
    <location>
        <begin position="197"/>
        <end position="219"/>
    </location>
</feature>
<dbReference type="Proteomes" id="UP000603234">
    <property type="component" value="Unassembled WGS sequence"/>
</dbReference>
<evidence type="ECO:0000256" key="2">
    <source>
        <dbReference type="ARBA" id="ARBA00022475"/>
    </source>
</evidence>